<dbReference type="OrthoDB" id="9801844at2"/>
<evidence type="ECO:0000256" key="7">
    <source>
        <dbReference type="HAMAP-Rule" id="MF_00141"/>
    </source>
</evidence>
<evidence type="ECO:0000259" key="11">
    <source>
        <dbReference type="SMART" id="SM01185"/>
    </source>
</evidence>
<evidence type="ECO:0000313" key="13">
    <source>
        <dbReference type="Proteomes" id="UP000245870"/>
    </source>
</evidence>
<accession>A0A2U0UB06</accession>
<dbReference type="NCBIfam" id="TIGR00038">
    <property type="entry name" value="efp"/>
    <property type="match status" value="1"/>
</dbReference>
<dbReference type="AlphaFoldDB" id="A0A2U0UB06"/>
<dbReference type="InterPro" id="IPR013185">
    <property type="entry name" value="Transl_elong_KOW-like"/>
</dbReference>
<dbReference type="Pfam" id="PF08207">
    <property type="entry name" value="EFP_N"/>
    <property type="match status" value="1"/>
</dbReference>
<organism evidence="12 13">
    <name type="scientific">Hallella colorans</name>
    <dbReference type="NCBI Taxonomy" id="1703337"/>
    <lineage>
        <taxon>Bacteria</taxon>
        <taxon>Pseudomonadati</taxon>
        <taxon>Bacteroidota</taxon>
        <taxon>Bacteroidia</taxon>
        <taxon>Bacteroidales</taxon>
        <taxon>Prevotellaceae</taxon>
        <taxon>Hallella</taxon>
    </lineage>
</organism>
<dbReference type="GO" id="GO:0005829">
    <property type="term" value="C:cytosol"/>
    <property type="evidence" value="ECO:0007669"/>
    <property type="project" value="UniProtKB-ARBA"/>
</dbReference>
<evidence type="ECO:0000256" key="1">
    <source>
        <dbReference type="ARBA" id="ARBA00004496"/>
    </source>
</evidence>
<sequence length="189" mass="20992">MINSQEIKIGTCIRMDGGIWKCVDFQHRKPGKGNTVMNTKLKNVADGRVLERTFQVGFKLDDVRVEHRPYQYLYEDGTGCIFMNQETFEQIPIARDMITGAEFMKEGDIVDVQTDTSDGTILSAEMPVKTNLVITHSEPGVKGNTATNATKPATLETGAEVRVPLFINEGETITIDTRDGSYVGRVTDK</sequence>
<feature type="domain" description="Translation elongation factor P/YeiP central" evidence="11">
    <location>
        <begin position="67"/>
        <end position="122"/>
    </location>
</feature>
<dbReference type="EMBL" id="QENY01000008">
    <property type="protein sequence ID" value="PVX54852.1"/>
    <property type="molecule type" value="Genomic_DNA"/>
</dbReference>
<feature type="domain" description="Elongation factor P C-terminal" evidence="10">
    <location>
        <begin position="130"/>
        <end position="185"/>
    </location>
</feature>
<dbReference type="CDD" id="cd04470">
    <property type="entry name" value="S1_EF-P_repeat_1"/>
    <property type="match status" value="1"/>
</dbReference>
<dbReference type="InterPro" id="IPR008991">
    <property type="entry name" value="Translation_prot_SH3-like_sf"/>
</dbReference>
<dbReference type="InterPro" id="IPR014722">
    <property type="entry name" value="Rib_uL2_dom2"/>
</dbReference>
<comment type="caution">
    <text evidence="12">The sequence shown here is derived from an EMBL/GenBank/DDBJ whole genome shotgun (WGS) entry which is preliminary data.</text>
</comment>
<dbReference type="FunFam" id="2.30.30.30:FF:000003">
    <property type="entry name" value="Elongation factor P"/>
    <property type="match status" value="1"/>
</dbReference>
<dbReference type="SMART" id="SM00841">
    <property type="entry name" value="Elong-fact-P_C"/>
    <property type="match status" value="1"/>
</dbReference>
<dbReference type="PIRSF" id="PIRSF005901">
    <property type="entry name" value="EF-P"/>
    <property type="match status" value="1"/>
</dbReference>
<dbReference type="CDD" id="cd05794">
    <property type="entry name" value="S1_EF-P_repeat_2"/>
    <property type="match status" value="1"/>
</dbReference>
<comment type="similarity">
    <text evidence="3 7 9">Belongs to the elongation factor P family.</text>
</comment>
<dbReference type="SUPFAM" id="SSF50249">
    <property type="entry name" value="Nucleic acid-binding proteins"/>
    <property type="match status" value="2"/>
</dbReference>
<dbReference type="InterPro" id="IPR015365">
    <property type="entry name" value="Elong-fact-P_C"/>
</dbReference>
<keyword evidence="5 7" id="KW-0251">Elongation factor</keyword>
<gene>
    <name evidence="7" type="primary">efp</name>
    <name evidence="12" type="ORF">C7379_10881</name>
</gene>
<dbReference type="Pfam" id="PF01132">
    <property type="entry name" value="EFP"/>
    <property type="match status" value="1"/>
</dbReference>
<dbReference type="Pfam" id="PF09285">
    <property type="entry name" value="Elong-fact-P_C"/>
    <property type="match status" value="1"/>
</dbReference>
<dbReference type="GO" id="GO:0043043">
    <property type="term" value="P:peptide biosynthetic process"/>
    <property type="evidence" value="ECO:0007669"/>
    <property type="project" value="InterPro"/>
</dbReference>
<evidence type="ECO:0000259" key="10">
    <source>
        <dbReference type="SMART" id="SM00841"/>
    </source>
</evidence>
<evidence type="ECO:0000256" key="3">
    <source>
        <dbReference type="ARBA" id="ARBA00009479"/>
    </source>
</evidence>
<reference evidence="12 13" key="1">
    <citation type="submission" date="2018-05" db="EMBL/GenBank/DDBJ databases">
        <title>Genomic Encyclopedia of Type Strains, Phase IV (KMG-IV): sequencing the most valuable type-strain genomes for metagenomic binning, comparative biology and taxonomic classification.</title>
        <authorList>
            <person name="Goeker M."/>
        </authorList>
    </citation>
    <scope>NUCLEOTIDE SEQUENCE [LARGE SCALE GENOMIC DNA]</scope>
    <source>
        <strain evidence="12 13">DSM 100333</strain>
    </source>
</reference>
<dbReference type="InterPro" id="IPR020599">
    <property type="entry name" value="Transl_elong_fac_P/YeiP"/>
</dbReference>
<evidence type="ECO:0000313" key="12">
    <source>
        <dbReference type="EMBL" id="PVX54852.1"/>
    </source>
</evidence>
<dbReference type="SUPFAM" id="SSF50104">
    <property type="entry name" value="Translation proteins SH3-like domain"/>
    <property type="match status" value="1"/>
</dbReference>
<dbReference type="InterPro" id="IPR001059">
    <property type="entry name" value="Transl_elong_P/YeiP_cen"/>
</dbReference>
<protein>
    <recommendedName>
        <fullName evidence="7 8">Elongation factor P</fullName>
        <shortName evidence="7">EF-P</shortName>
    </recommendedName>
</protein>
<keyword evidence="13" id="KW-1185">Reference proteome</keyword>
<dbReference type="Proteomes" id="UP000245870">
    <property type="component" value="Unassembled WGS sequence"/>
</dbReference>
<name>A0A2U0UB06_9BACT</name>
<keyword evidence="6 7" id="KW-0648">Protein biosynthesis</keyword>
<evidence type="ECO:0000256" key="6">
    <source>
        <dbReference type="ARBA" id="ARBA00022917"/>
    </source>
</evidence>
<comment type="subcellular location">
    <subcellularLocation>
        <location evidence="1 7">Cytoplasm</location>
    </subcellularLocation>
</comment>
<dbReference type="Gene3D" id="2.40.50.140">
    <property type="entry name" value="Nucleic acid-binding proteins"/>
    <property type="match status" value="2"/>
</dbReference>
<dbReference type="PANTHER" id="PTHR30053:SF12">
    <property type="entry name" value="ELONGATION FACTOR P (EF-P) FAMILY PROTEIN"/>
    <property type="match status" value="1"/>
</dbReference>
<dbReference type="InterPro" id="IPR013852">
    <property type="entry name" value="Transl_elong_P/YeiP_CS"/>
</dbReference>
<dbReference type="InterPro" id="IPR011768">
    <property type="entry name" value="Transl_elongation_fac_P"/>
</dbReference>
<dbReference type="FunFam" id="2.40.50.140:FF:000004">
    <property type="entry name" value="Elongation factor P"/>
    <property type="match status" value="1"/>
</dbReference>
<dbReference type="NCBIfam" id="NF001810">
    <property type="entry name" value="PRK00529.1"/>
    <property type="match status" value="1"/>
</dbReference>
<dbReference type="RefSeq" id="WP_116616392.1">
    <property type="nucleotide sequence ID" value="NZ_CALDWB010000003.1"/>
</dbReference>
<dbReference type="PANTHER" id="PTHR30053">
    <property type="entry name" value="ELONGATION FACTOR P"/>
    <property type="match status" value="1"/>
</dbReference>
<dbReference type="Gene3D" id="2.30.30.30">
    <property type="match status" value="1"/>
</dbReference>
<dbReference type="UniPathway" id="UPA00345"/>
<comment type="pathway">
    <text evidence="2 7">Protein biosynthesis; polypeptide chain elongation.</text>
</comment>
<dbReference type="InterPro" id="IPR012340">
    <property type="entry name" value="NA-bd_OB-fold"/>
</dbReference>
<evidence type="ECO:0000256" key="8">
    <source>
        <dbReference type="NCBIfam" id="TIGR00038"/>
    </source>
</evidence>
<evidence type="ECO:0000256" key="2">
    <source>
        <dbReference type="ARBA" id="ARBA00004815"/>
    </source>
</evidence>
<evidence type="ECO:0000256" key="9">
    <source>
        <dbReference type="RuleBase" id="RU004389"/>
    </source>
</evidence>
<dbReference type="SMART" id="SM01185">
    <property type="entry name" value="EFP"/>
    <property type="match status" value="1"/>
</dbReference>
<evidence type="ECO:0000256" key="5">
    <source>
        <dbReference type="ARBA" id="ARBA00022768"/>
    </source>
</evidence>
<dbReference type="FunFam" id="2.40.50.140:FF:000009">
    <property type="entry name" value="Elongation factor P"/>
    <property type="match status" value="1"/>
</dbReference>
<dbReference type="GO" id="GO:0003746">
    <property type="term" value="F:translation elongation factor activity"/>
    <property type="evidence" value="ECO:0007669"/>
    <property type="project" value="UniProtKB-UniRule"/>
</dbReference>
<dbReference type="HAMAP" id="MF_00141">
    <property type="entry name" value="EF_P"/>
    <property type="match status" value="1"/>
</dbReference>
<proteinExistence type="inferred from homology"/>
<dbReference type="PROSITE" id="PS01275">
    <property type="entry name" value="EFP"/>
    <property type="match status" value="1"/>
</dbReference>
<keyword evidence="4 7" id="KW-0963">Cytoplasm</keyword>
<comment type="function">
    <text evidence="7">Involved in peptide bond synthesis. Stimulates efficient translation and peptide-bond synthesis on native or reconstituted 70S ribosomes in vitro. Probably functions indirectly by altering the affinity of the ribosome for aminoacyl-tRNA, thus increasing their reactivity as acceptors for peptidyl transferase.</text>
</comment>
<evidence type="ECO:0000256" key="4">
    <source>
        <dbReference type="ARBA" id="ARBA00022490"/>
    </source>
</evidence>